<dbReference type="PhylomeDB" id="E9HFA7"/>
<dbReference type="KEGG" id="dpx:DAPPUDRAFT_113541"/>
<gene>
    <name evidence="1" type="ORF">DAPPUDRAFT_113541</name>
</gene>
<sequence>MWKLTFLYFFRKVTTYFTELEGWRADGFRWRQGGSAKYLMPGSDNSIGIKRYFESIEGKDDDGNDLLSVQFTRTTFHHPTLQKEMGEKPSKIYRKMNETIPRDVKVQAAQGPRNLKEVQNTILNAKQKLQLTRDTLYNLHNAKMQLRKFGFRSNVEVSEYLDDIRQLFSQSDNQKYNDLLLEFCTSWNKEYPVDTMILALEEIPASFYSEILRGRYGRGNCHLHQDFTSLYDLEKDCPFLPEVRHEEEIFKSLKDAVGKATEMVIS</sequence>
<evidence type="ECO:0000313" key="2">
    <source>
        <dbReference type="Proteomes" id="UP000000305"/>
    </source>
</evidence>
<protein>
    <submittedName>
        <fullName evidence="1">Uncharacterized protein</fullName>
    </submittedName>
</protein>
<evidence type="ECO:0000313" key="1">
    <source>
        <dbReference type="EMBL" id="EFX69577.1"/>
    </source>
</evidence>
<organism evidence="1 2">
    <name type="scientific">Daphnia pulex</name>
    <name type="common">Water flea</name>
    <dbReference type="NCBI Taxonomy" id="6669"/>
    <lineage>
        <taxon>Eukaryota</taxon>
        <taxon>Metazoa</taxon>
        <taxon>Ecdysozoa</taxon>
        <taxon>Arthropoda</taxon>
        <taxon>Crustacea</taxon>
        <taxon>Branchiopoda</taxon>
        <taxon>Diplostraca</taxon>
        <taxon>Cladocera</taxon>
        <taxon>Anomopoda</taxon>
        <taxon>Daphniidae</taxon>
        <taxon>Daphnia</taxon>
    </lineage>
</organism>
<dbReference type="InParanoid" id="E9HFA7"/>
<dbReference type="EMBL" id="GL732634">
    <property type="protein sequence ID" value="EFX69577.1"/>
    <property type="molecule type" value="Genomic_DNA"/>
</dbReference>
<dbReference type="OrthoDB" id="10071453at2759"/>
<dbReference type="Proteomes" id="UP000000305">
    <property type="component" value="Unassembled WGS sequence"/>
</dbReference>
<proteinExistence type="predicted"/>
<accession>E9HFA7</accession>
<keyword evidence="2" id="KW-1185">Reference proteome</keyword>
<name>E9HFA7_DAPPU</name>
<dbReference type="AlphaFoldDB" id="E9HFA7"/>
<reference evidence="1 2" key="1">
    <citation type="journal article" date="2011" name="Science">
        <title>The ecoresponsive genome of Daphnia pulex.</title>
        <authorList>
            <person name="Colbourne J.K."/>
            <person name="Pfrender M.E."/>
            <person name="Gilbert D."/>
            <person name="Thomas W.K."/>
            <person name="Tucker A."/>
            <person name="Oakley T.H."/>
            <person name="Tokishita S."/>
            <person name="Aerts A."/>
            <person name="Arnold G.J."/>
            <person name="Basu M.K."/>
            <person name="Bauer D.J."/>
            <person name="Caceres C.E."/>
            <person name="Carmel L."/>
            <person name="Casola C."/>
            <person name="Choi J.H."/>
            <person name="Detter J.C."/>
            <person name="Dong Q."/>
            <person name="Dusheyko S."/>
            <person name="Eads B.D."/>
            <person name="Frohlich T."/>
            <person name="Geiler-Samerotte K.A."/>
            <person name="Gerlach D."/>
            <person name="Hatcher P."/>
            <person name="Jogdeo S."/>
            <person name="Krijgsveld J."/>
            <person name="Kriventseva E.V."/>
            <person name="Kultz D."/>
            <person name="Laforsch C."/>
            <person name="Lindquist E."/>
            <person name="Lopez J."/>
            <person name="Manak J.R."/>
            <person name="Muller J."/>
            <person name="Pangilinan J."/>
            <person name="Patwardhan R.P."/>
            <person name="Pitluck S."/>
            <person name="Pritham E.J."/>
            <person name="Rechtsteiner A."/>
            <person name="Rho M."/>
            <person name="Rogozin I.B."/>
            <person name="Sakarya O."/>
            <person name="Salamov A."/>
            <person name="Schaack S."/>
            <person name="Shapiro H."/>
            <person name="Shiga Y."/>
            <person name="Skalitzky C."/>
            <person name="Smith Z."/>
            <person name="Souvorov A."/>
            <person name="Sung W."/>
            <person name="Tang Z."/>
            <person name="Tsuchiya D."/>
            <person name="Tu H."/>
            <person name="Vos H."/>
            <person name="Wang M."/>
            <person name="Wolf Y.I."/>
            <person name="Yamagata H."/>
            <person name="Yamada T."/>
            <person name="Ye Y."/>
            <person name="Shaw J.R."/>
            <person name="Andrews J."/>
            <person name="Crease T.J."/>
            <person name="Tang H."/>
            <person name="Lucas S.M."/>
            <person name="Robertson H.M."/>
            <person name="Bork P."/>
            <person name="Koonin E.V."/>
            <person name="Zdobnov E.M."/>
            <person name="Grigoriev I.V."/>
            <person name="Lynch M."/>
            <person name="Boore J.L."/>
        </authorList>
    </citation>
    <scope>NUCLEOTIDE SEQUENCE [LARGE SCALE GENOMIC DNA]</scope>
</reference>
<dbReference type="HOGENOM" id="CLU_1046816_0_0_1"/>